<evidence type="ECO:0000313" key="8">
    <source>
        <dbReference type="EMBL" id="PIR06372.1"/>
    </source>
</evidence>
<evidence type="ECO:0000256" key="3">
    <source>
        <dbReference type="ARBA" id="ARBA00022490"/>
    </source>
</evidence>
<organism evidence="8 9">
    <name type="scientific">Candidatus Jorgensenbacteria bacterium CG11_big_fil_rev_8_21_14_0_20_38_23</name>
    <dbReference type="NCBI Taxonomy" id="1974594"/>
    <lineage>
        <taxon>Bacteria</taxon>
        <taxon>Candidatus Joergenseniibacteriota</taxon>
    </lineage>
</organism>
<evidence type="ECO:0000256" key="4">
    <source>
        <dbReference type="ARBA" id="ARBA00023152"/>
    </source>
</evidence>
<reference evidence="8 9" key="1">
    <citation type="submission" date="2017-09" db="EMBL/GenBank/DDBJ databases">
        <title>Depth-based differentiation of microbial function through sediment-hosted aquifers and enrichment of novel symbionts in the deep terrestrial subsurface.</title>
        <authorList>
            <person name="Probst A.J."/>
            <person name="Ladd B."/>
            <person name="Jarett J.K."/>
            <person name="Geller-Mcgrath D.E."/>
            <person name="Sieber C.M."/>
            <person name="Emerson J.B."/>
            <person name="Anantharaman K."/>
            <person name="Thomas B.C."/>
            <person name="Malmstrom R."/>
            <person name="Stieglmeier M."/>
            <person name="Klingl A."/>
            <person name="Woyke T."/>
            <person name="Ryan C.M."/>
            <person name="Banfield J.F."/>
        </authorList>
    </citation>
    <scope>NUCLEOTIDE SEQUENCE [LARGE SCALE GENOMIC DNA]</scope>
    <source>
        <strain evidence="8">CG11_big_fil_rev_8_21_14_0_20_38_23</strain>
    </source>
</reference>
<keyword evidence="5 6" id="KW-0413">Isomerase</keyword>
<sequence length="276" mass="30998">MKKIIIANWKMNPFEEQKALNLARAIDKENIIIAPPFVFLSSISKILKKASLAAQDVFWAESGAYTGEISSQMLKNLGVKYVIVGHSERRIYLKETDEMINKKIIAALCAGLKVILCIGEPSQRGQTRTERGLTWTERGLTQMKNETGRNIKWAKNYVKNQLEKDLFRFQTSDFRLRISDFKIQNSLIVAYEPVWAIGTGRAAAPAETAEMAKFIKSFLNSKFKIQNSKLLYGGSVNSENLATFLKYPEIDGALVGGASLKAGEFKKIINAMKSYK</sequence>
<dbReference type="HAMAP" id="MF_00147_B">
    <property type="entry name" value="TIM_B"/>
    <property type="match status" value="1"/>
</dbReference>
<dbReference type="PANTHER" id="PTHR21139:SF42">
    <property type="entry name" value="TRIOSEPHOSPHATE ISOMERASE"/>
    <property type="match status" value="1"/>
</dbReference>
<dbReference type="PANTHER" id="PTHR21139">
    <property type="entry name" value="TRIOSEPHOSPHATE ISOMERASE"/>
    <property type="match status" value="1"/>
</dbReference>
<comment type="subcellular location">
    <subcellularLocation>
        <location evidence="6 7">Cytoplasm</location>
    </subcellularLocation>
</comment>
<dbReference type="InterPro" id="IPR035990">
    <property type="entry name" value="TIM_sf"/>
</dbReference>
<dbReference type="PROSITE" id="PS51440">
    <property type="entry name" value="TIM_2"/>
    <property type="match status" value="1"/>
</dbReference>
<gene>
    <name evidence="6 8" type="primary">tpiA</name>
    <name evidence="8" type="ORF">COV54_02720</name>
</gene>
<dbReference type="PROSITE" id="PS00171">
    <property type="entry name" value="TIM_1"/>
    <property type="match status" value="1"/>
</dbReference>
<dbReference type="InterPro" id="IPR000652">
    <property type="entry name" value="Triosephosphate_isomerase"/>
</dbReference>
<name>A0A2H0NBV5_9BACT</name>
<dbReference type="GO" id="GO:0006094">
    <property type="term" value="P:gluconeogenesis"/>
    <property type="evidence" value="ECO:0007669"/>
    <property type="project" value="UniProtKB-UniRule"/>
</dbReference>
<dbReference type="InterPro" id="IPR013785">
    <property type="entry name" value="Aldolase_TIM"/>
</dbReference>
<dbReference type="GO" id="GO:0004807">
    <property type="term" value="F:triose-phosphate isomerase activity"/>
    <property type="evidence" value="ECO:0007669"/>
    <property type="project" value="UniProtKB-UniRule"/>
</dbReference>
<proteinExistence type="inferred from homology"/>
<evidence type="ECO:0000256" key="5">
    <source>
        <dbReference type="ARBA" id="ARBA00023235"/>
    </source>
</evidence>
<comment type="function">
    <text evidence="6">Involved in the gluconeogenesis. Catalyzes stereospecifically the conversion of dihydroxyacetone phosphate (DHAP) to D-glyceraldehyde-3-phosphate (G3P).</text>
</comment>
<dbReference type="GO" id="GO:0046166">
    <property type="term" value="P:glyceraldehyde-3-phosphate biosynthetic process"/>
    <property type="evidence" value="ECO:0007669"/>
    <property type="project" value="TreeGrafter"/>
</dbReference>
<dbReference type="GO" id="GO:0006096">
    <property type="term" value="P:glycolytic process"/>
    <property type="evidence" value="ECO:0007669"/>
    <property type="project" value="UniProtKB-UniRule"/>
</dbReference>
<feature type="active site" description="Electrophile" evidence="6">
    <location>
        <position position="86"/>
    </location>
</feature>
<keyword evidence="3 6" id="KW-0963">Cytoplasm</keyword>
<feature type="binding site" evidence="6">
    <location>
        <begin position="256"/>
        <end position="257"/>
    </location>
    <ligand>
        <name>substrate</name>
    </ligand>
</feature>
<comment type="similarity">
    <text evidence="1 6 7">Belongs to the triosephosphate isomerase family.</text>
</comment>
<evidence type="ECO:0000256" key="1">
    <source>
        <dbReference type="ARBA" id="ARBA00007422"/>
    </source>
</evidence>
<protein>
    <recommendedName>
        <fullName evidence="6 7">Triosephosphate isomerase</fullName>
        <shortName evidence="6">TIM</shortName>
        <shortName evidence="6">TPI</shortName>
        <ecNumber evidence="6 7">5.3.1.1</ecNumber>
    </recommendedName>
    <alternativeName>
        <fullName evidence="6">Triose-phosphate isomerase</fullName>
    </alternativeName>
</protein>
<comment type="subunit">
    <text evidence="6 7">Homodimer.</text>
</comment>
<feature type="binding site" evidence="6">
    <location>
        <begin position="8"/>
        <end position="10"/>
    </location>
    <ligand>
        <name>substrate</name>
    </ligand>
</feature>
<dbReference type="Proteomes" id="UP000228867">
    <property type="component" value="Unassembled WGS sequence"/>
</dbReference>
<comment type="pathway">
    <text evidence="6 7">Carbohydrate degradation; glycolysis; D-glyceraldehyde 3-phosphate from glycerone phosphate: step 1/1.</text>
</comment>
<keyword evidence="4 6" id="KW-0324">Glycolysis</keyword>
<feature type="active site" description="Proton acceptor" evidence="6">
    <location>
        <position position="192"/>
    </location>
</feature>
<dbReference type="InterPro" id="IPR022896">
    <property type="entry name" value="TrioseP_Isoase_bac/euk"/>
</dbReference>
<dbReference type="EC" id="5.3.1.1" evidence="6 7"/>
<dbReference type="GO" id="GO:0005829">
    <property type="term" value="C:cytosol"/>
    <property type="evidence" value="ECO:0007669"/>
    <property type="project" value="TreeGrafter"/>
</dbReference>
<evidence type="ECO:0000256" key="7">
    <source>
        <dbReference type="RuleBase" id="RU363013"/>
    </source>
</evidence>
<evidence type="ECO:0000313" key="9">
    <source>
        <dbReference type="Proteomes" id="UP000228867"/>
    </source>
</evidence>
<dbReference type="Pfam" id="PF00121">
    <property type="entry name" value="TIM"/>
    <property type="match status" value="1"/>
</dbReference>
<dbReference type="InterPro" id="IPR020861">
    <property type="entry name" value="Triosephosphate_isomerase_AS"/>
</dbReference>
<dbReference type="SUPFAM" id="SSF51351">
    <property type="entry name" value="Triosephosphate isomerase (TIM)"/>
    <property type="match status" value="1"/>
</dbReference>
<evidence type="ECO:0000256" key="6">
    <source>
        <dbReference type="HAMAP-Rule" id="MF_00147"/>
    </source>
</evidence>
<dbReference type="UniPathway" id="UPA00109">
    <property type="reaction ID" value="UER00189"/>
</dbReference>
<evidence type="ECO:0000256" key="2">
    <source>
        <dbReference type="ARBA" id="ARBA00022432"/>
    </source>
</evidence>
<feature type="binding site" evidence="6">
    <location>
        <position position="198"/>
    </location>
    <ligand>
        <name>substrate</name>
    </ligand>
</feature>
<feature type="binding site" evidence="6">
    <location>
        <position position="235"/>
    </location>
    <ligand>
        <name>substrate</name>
    </ligand>
</feature>
<accession>A0A2H0NBV5</accession>
<comment type="caution">
    <text evidence="8">The sequence shown here is derived from an EMBL/GenBank/DDBJ whole genome shotgun (WGS) entry which is preliminary data.</text>
</comment>
<comment type="pathway">
    <text evidence="6 7">Carbohydrate biosynthesis; gluconeogenesis.</text>
</comment>
<dbReference type="AlphaFoldDB" id="A0A2H0NBV5"/>
<comment type="catalytic activity">
    <reaction evidence="6 7">
        <text>D-glyceraldehyde 3-phosphate = dihydroxyacetone phosphate</text>
        <dbReference type="Rhea" id="RHEA:18585"/>
        <dbReference type="ChEBI" id="CHEBI:57642"/>
        <dbReference type="ChEBI" id="CHEBI:59776"/>
        <dbReference type="EC" id="5.3.1.1"/>
    </reaction>
</comment>
<dbReference type="CDD" id="cd00311">
    <property type="entry name" value="TIM"/>
    <property type="match status" value="1"/>
</dbReference>
<keyword evidence="2 6" id="KW-0312">Gluconeogenesis</keyword>
<dbReference type="Gene3D" id="3.20.20.70">
    <property type="entry name" value="Aldolase class I"/>
    <property type="match status" value="1"/>
</dbReference>
<dbReference type="UniPathway" id="UPA00138"/>
<dbReference type="GO" id="GO:0019563">
    <property type="term" value="P:glycerol catabolic process"/>
    <property type="evidence" value="ECO:0007669"/>
    <property type="project" value="TreeGrafter"/>
</dbReference>
<dbReference type="EMBL" id="PCWR01000057">
    <property type="protein sequence ID" value="PIR06372.1"/>
    <property type="molecule type" value="Genomic_DNA"/>
</dbReference>